<dbReference type="SMART" id="SM00829">
    <property type="entry name" value="PKS_ER"/>
    <property type="match status" value="1"/>
</dbReference>
<dbReference type="Proteomes" id="UP001296706">
    <property type="component" value="Unassembled WGS sequence"/>
</dbReference>
<dbReference type="SUPFAM" id="SSF50129">
    <property type="entry name" value="GroES-like"/>
    <property type="match status" value="1"/>
</dbReference>
<evidence type="ECO:0000256" key="6">
    <source>
        <dbReference type="ARBA" id="ARBA00023002"/>
    </source>
</evidence>
<dbReference type="Pfam" id="PF00107">
    <property type="entry name" value="ADH_zinc_N"/>
    <property type="match status" value="1"/>
</dbReference>
<dbReference type="InterPro" id="IPR013149">
    <property type="entry name" value="ADH-like_C"/>
</dbReference>
<gene>
    <name evidence="12" type="ORF">HF577_05245</name>
</gene>
<dbReference type="Gene3D" id="3.90.180.10">
    <property type="entry name" value="Medium-chain alcohol dehydrogenases, catalytic domain"/>
    <property type="match status" value="1"/>
</dbReference>
<comment type="caution">
    <text evidence="12">The sequence shown here is derived from an EMBL/GenBank/DDBJ whole genome shotgun (WGS) entry which is preliminary data.</text>
</comment>
<dbReference type="SUPFAM" id="SSF51735">
    <property type="entry name" value="NAD(P)-binding Rossmann-fold domains"/>
    <property type="match status" value="1"/>
</dbReference>
<keyword evidence="6" id="KW-0560">Oxidoreductase</keyword>
<dbReference type="Pfam" id="PF08240">
    <property type="entry name" value="ADH_N"/>
    <property type="match status" value="1"/>
</dbReference>
<name>A0ABX1RBC8_9PSEU</name>
<evidence type="ECO:0000256" key="3">
    <source>
        <dbReference type="ARBA" id="ARBA00022832"/>
    </source>
</evidence>
<keyword evidence="7" id="KW-0443">Lipid metabolism</keyword>
<keyword evidence="8" id="KW-0275">Fatty acid biosynthesis</keyword>
<dbReference type="PANTHER" id="PTHR43981:SF2">
    <property type="entry name" value="ENOYL-[ACYL-CARRIER-PROTEIN] REDUCTASE, MITOCHONDRIAL"/>
    <property type="match status" value="1"/>
</dbReference>
<evidence type="ECO:0000259" key="11">
    <source>
        <dbReference type="SMART" id="SM00829"/>
    </source>
</evidence>
<evidence type="ECO:0000256" key="2">
    <source>
        <dbReference type="ARBA" id="ARBA00022516"/>
    </source>
</evidence>
<evidence type="ECO:0000313" key="13">
    <source>
        <dbReference type="Proteomes" id="UP001296706"/>
    </source>
</evidence>
<dbReference type="CDD" id="cd05282">
    <property type="entry name" value="ETR_like"/>
    <property type="match status" value="1"/>
</dbReference>
<keyword evidence="4" id="KW-0521">NADP</keyword>
<dbReference type="InterPro" id="IPR013154">
    <property type="entry name" value="ADH-like_N"/>
</dbReference>
<evidence type="ECO:0000256" key="7">
    <source>
        <dbReference type="ARBA" id="ARBA00023098"/>
    </source>
</evidence>
<comment type="similarity">
    <text evidence="1">Belongs to the zinc-containing alcohol dehydrogenase family. Quinone oxidoreductase subfamily.</text>
</comment>
<protein>
    <recommendedName>
        <fullName evidence="9">enoyl-[acyl-carrier-protein] reductase</fullName>
        <ecNumber evidence="9">1.3.1.104</ecNumber>
    </recommendedName>
</protein>
<keyword evidence="2" id="KW-0444">Lipid biosynthesis</keyword>
<evidence type="ECO:0000256" key="9">
    <source>
        <dbReference type="ARBA" id="ARBA00038963"/>
    </source>
</evidence>
<evidence type="ECO:0000256" key="4">
    <source>
        <dbReference type="ARBA" id="ARBA00022857"/>
    </source>
</evidence>
<dbReference type="InterPro" id="IPR020843">
    <property type="entry name" value="ER"/>
</dbReference>
<accession>A0ABX1RBC8</accession>
<dbReference type="InterPro" id="IPR051034">
    <property type="entry name" value="Mito_Enoyl-ACP_Reductase"/>
</dbReference>
<dbReference type="InterPro" id="IPR036291">
    <property type="entry name" value="NAD(P)-bd_dom_sf"/>
</dbReference>
<dbReference type="EMBL" id="JAAXKY010000010">
    <property type="protein sequence ID" value="NMH76508.1"/>
    <property type="molecule type" value="Genomic_DNA"/>
</dbReference>
<dbReference type="RefSeq" id="WP_169394588.1">
    <property type="nucleotide sequence ID" value="NZ_BAAAJH010000017.1"/>
</dbReference>
<evidence type="ECO:0000256" key="5">
    <source>
        <dbReference type="ARBA" id="ARBA00022946"/>
    </source>
</evidence>
<evidence type="ECO:0000256" key="10">
    <source>
        <dbReference type="ARBA" id="ARBA00048843"/>
    </source>
</evidence>
<proteinExistence type="inferred from homology"/>
<dbReference type="PANTHER" id="PTHR43981">
    <property type="entry name" value="ENOYL-[ACYL-CARRIER-PROTEIN] REDUCTASE, MITOCHONDRIAL"/>
    <property type="match status" value="1"/>
</dbReference>
<comment type="catalytic activity">
    <reaction evidence="10">
        <text>a 2,3-saturated acyl-[ACP] + NADP(+) = a (2E)-enoyl-[ACP] + NADPH + H(+)</text>
        <dbReference type="Rhea" id="RHEA:22564"/>
        <dbReference type="Rhea" id="RHEA-COMP:9925"/>
        <dbReference type="Rhea" id="RHEA-COMP:9926"/>
        <dbReference type="ChEBI" id="CHEBI:15378"/>
        <dbReference type="ChEBI" id="CHEBI:57783"/>
        <dbReference type="ChEBI" id="CHEBI:58349"/>
        <dbReference type="ChEBI" id="CHEBI:78784"/>
        <dbReference type="ChEBI" id="CHEBI:78785"/>
        <dbReference type="EC" id="1.3.1.104"/>
    </reaction>
</comment>
<dbReference type="Gene3D" id="3.40.50.720">
    <property type="entry name" value="NAD(P)-binding Rossmann-like Domain"/>
    <property type="match status" value="1"/>
</dbReference>
<dbReference type="InterPro" id="IPR011032">
    <property type="entry name" value="GroES-like_sf"/>
</dbReference>
<dbReference type="EC" id="1.3.1.104" evidence="9"/>
<sequence length="330" mass="34519">MSQIVLTAVGDLTGNARLEKDPDLTVGAEDALVRMEVSPINPVDYLFSNGYYALQPTIPAVLGSEGVGRVIEVGSAADRSLAGKRVVVLSPYEQGVWGDTVVVPTRNIVVVPEDVDAQQLSMAVVNPVTAHLMLTKYVGLEPGDWVGQTLGNSAVARSVIALAKIAGLRTLSLVRSEKAAEEARAAGGDIVLVDGDDLGDRIVAALGGDKLRLVLDGAGGGVPGTLATALEFGGTVVSYSSPTGEPPAVPLGNLVFSELAVRGFWLTNWVRSAPRAEIEKVVGDLVDLVARGVLAVPVDSTYPLDRYEEAFARNASPDRAGKVLFTFPHA</sequence>
<evidence type="ECO:0000256" key="1">
    <source>
        <dbReference type="ARBA" id="ARBA00010371"/>
    </source>
</evidence>
<reference evidence="12 13" key="1">
    <citation type="submission" date="2020-04" db="EMBL/GenBank/DDBJ databases">
        <authorList>
            <person name="Klaysubun C."/>
            <person name="Duangmal K."/>
            <person name="Lipun K."/>
        </authorList>
    </citation>
    <scope>NUCLEOTIDE SEQUENCE [LARGE SCALE GENOMIC DNA]</scope>
    <source>
        <strain evidence="12 13">JCM 11839</strain>
    </source>
</reference>
<keyword evidence="13" id="KW-1185">Reference proteome</keyword>
<organism evidence="12 13">
    <name type="scientific">Pseudonocardia xinjiangensis</name>
    <dbReference type="NCBI Taxonomy" id="75289"/>
    <lineage>
        <taxon>Bacteria</taxon>
        <taxon>Bacillati</taxon>
        <taxon>Actinomycetota</taxon>
        <taxon>Actinomycetes</taxon>
        <taxon>Pseudonocardiales</taxon>
        <taxon>Pseudonocardiaceae</taxon>
        <taxon>Pseudonocardia</taxon>
    </lineage>
</organism>
<evidence type="ECO:0000313" key="12">
    <source>
        <dbReference type="EMBL" id="NMH76508.1"/>
    </source>
</evidence>
<keyword evidence="5" id="KW-0809">Transit peptide</keyword>
<evidence type="ECO:0000256" key="8">
    <source>
        <dbReference type="ARBA" id="ARBA00023160"/>
    </source>
</evidence>
<keyword evidence="3" id="KW-0276">Fatty acid metabolism</keyword>
<feature type="domain" description="Enoyl reductase (ER)" evidence="11">
    <location>
        <begin position="11"/>
        <end position="325"/>
    </location>
</feature>